<dbReference type="EMBL" id="VCDI01000001">
    <property type="protein sequence ID" value="TLU73932.1"/>
    <property type="molecule type" value="Genomic_DNA"/>
</dbReference>
<dbReference type="PANTHER" id="PTHR36919:SF2">
    <property type="entry name" value="BLL6627 PROTEIN"/>
    <property type="match status" value="1"/>
</dbReference>
<feature type="region of interest" description="Disordered" evidence="1">
    <location>
        <begin position="1"/>
        <end position="21"/>
    </location>
</feature>
<keyword evidence="4" id="KW-1185">Reference proteome</keyword>
<comment type="caution">
    <text evidence="3">The sequence shown here is derived from an EMBL/GenBank/DDBJ whole genome shotgun (WGS) entry which is preliminary data.</text>
</comment>
<evidence type="ECO:0000313" key="4">
    <source>
        <dbReference type="Proteomes" id="UP000305654"/>
    </source>
</evidence>
<dbReference type="Proteomes" id="UP000305654">
    <property type="component" value="Unassembled WGS sequence"/>
</dbReference>
<sequence length="178" mass="19381">MRRSPTRGSRSTASPGCRVPTARRGRVATAIRVAILATCLAMPAPAIRAQAVAPPPPAPIGLWLSQDHDGVFDIESCGPVLCGRLVGIRYDGKMPTDNHGRPQCDLMMLTDFRPQADDPGRWAGIILDPETGRRYHAAIWSPSPGMLNLRGYLLLPIFGETQRWSRYAGSIGPACHMR</sequence>
<dbReference type="AlphaFoldDB" id="A0A5R9J8M0"/>
<dbReference type="InterPro" id="IPR019223">
    <property type="entry name" value="DUF2147"/>
</dbReference>
<dbReference type="Gene3D" id="2.40.128.520">
    <property type="match status" value="1"/>
</dbReference>
<dbReference type="Pfam" id="PF09917">
    <property type="entry name" value="DUF2147"/>
    <property type="match status" value="1"/>
</dbReference>
<evidence type="ECO:0000259" key="2">
    <source>
        <dbReference type="Pfam" id="PF09917"/>
    </source>
</evidence>
<evidence type="ECO:0000313" key="3">
    <source>
        <dbReference type="EMBL" id="TLU73932.1"/>
    </source>
</evidence>
<organism evidence="3 4">
    <name type="scientific">Lichenicoccus roseus</name>
    <dbReference type="NCBI Taxonomy" id="2683649"/>
    <lineage>
        <taxon>Bacteria</taxon>
        <taxon>Pseudomonadati</taxon>
        <taxon>Pseudomonadota</taxon>
        <taxon>Alphaproteobacteria</taxon>
        <taxon>Acetobacterales</taxon>
        <taxon>Acetobacteraceae</taxon>
        <taxon>Lichenicoccus</taxon>
    </lineage>
</organism>
<evidence type="ECO:0000256" key="1">
    <source>
        <dbReference type="SAM" id="MobiDB-lite"/>
    </source>
</evidence>
<name>A0A5R9J8M0_9PROT</name>
<proteinExistence type="predicted"/>
<feature type="compositionally biased region" description="Polar residues" evidence="1">
    <location>
        <begin position="1"/>
        <end position="14"/>
    </location>
</feature>
<dbReference type="PANTHER" id="PTHR36919">
    <property type="entry name" value="BLR1215 PROTEIN"/>
    <property type="match status" value="1"/>
</dbReference>
<reference evidence="3 4" key="1">
    <citation type="submission" date="2019-05" db="EMBL/GenBank/DDBJ databases">
        <authorList>
            <person name="Pankratov T."/>
            <person name="Grouzdev D."/>
        </authorList>
    </citation>
    <scope>NUCLEOTIDE SEQUENCE [LARGE SCALE GENOMIC DNA]</scope>
    <source>
        <strain evidence="3 4">KEBCLARHB70R</strain>
    </source>
</reference>
<gene>
    <name evidence="3" type="ORF">FE263_01535</name>
</gene>
<feature type="domain" description="DUF2147" evidence="2">
    <location>
        <begin position="61"/>
        <end position="166"/>
    </location>
</feature>
<accession>A0A5R9J8M0</accession>
<protein>
    <submittedName>
        <fullName evidence="3">DUF2147 domain-containing protein</fullName>
    </submittedName>
</protein>
<dbReference type="OrthoDB" id="9811671at2"/>